<dbReference type="Gene3D" id="3.30.70.270">
    <property type="match status" value="1"/>
</dbReference>
<feature type="transmembrane region" description="Helical" evidence="1">
    <location>
        <begin position="307"/>
        <end position="326"/>
    </location>
</feature>
<dbReference type="CDD" id="cd01948">
    <property type="entry name" value="EAL"/>
    <property type="match status" value="1"/>
</dbReference>
<dbReference type="PANTHER" id="PTHR44757:SF2">
    <property type="entry name" value="BIOFILM ARCHITECTURE MAINTENANCE PROTEIN MBAA"/>
    <property type="match status" value="1"/>
</dbReference>
<feature type="domain" description="PAS" evidence="2">
    <location>
        <begin position="338"/>
        <end position="408"/>
    </location>
</feature>
<reference evidence="5" key="4">
    <citation type="submission" date="2024-05" db="EMBL/GenBank/DDBJ databases">
        <authorList>
            <person name="Sun Q."/>
            <person name="Zhou Y."/>
        </authorList>
    </citation>
    <scope>NUCLEOTIDE SEQUENCE</scope>
    <source>
        <strain evidence="5">CGMCC 4.5581</strain>
    </source>
</reference>
<dbReference type="SUPFAM" id="SSF141868">
    <property type="entry name" value="EAL domain-like"/>
    <property type="match status" value="1"/>
</dbReference>
<dbReference type="Gene3D" id="3.20.20.450">
    <property type="entry name" value="EAL domain"/>
    <property type="match status" value="1"/>
</dbReference>
<dbReference type="RefSeq" id="WP_166755245.1">
    <property type="nucleotide sequence ID" value="NZ_BAABJU010000015.1"/>
</dbReference>
<dbReference type="InterPro" id="IPR035919">
    <property type="entry name" value="EAL_sf"/>
</dbReference>
<keyword evidence="1" id="KW-0472">Membrane</keyword>
<dbReference type="Pfam" id="PF00990">
    <property type="entry name" value="GGDEF"/>
    <property type="match status" value="1"/>
</dbReference>
<feature type="transmembrane region" description="Helical" evidence="1">
    <location>
        <begin position="147"/>
        <end position="169"/>
    </location>
</feature>
<dbReference type="Proteomes" id="UP000552836">
    <property type="component" value="Unassembled WGS sequence"/>
</dbReference>
<reference evidence="5" key="1">
    <citation type="journal article" date="2014" name="Int. J. Syst. Evol. Microbiol.">
        <title>Complete genome of a new Firmicutes species belonging to the dominant human colonic microbiota ('Ruminococcus bicirculans') reveals two chromosomes and a selective capacity to utilize plant glucans.</title>
        <authorList>
            <consortium name="NISC Comparative Sequencing Program"/>
            <person name="Wegmann U."/>
            <person name="Louis P."/>
            <person name="Goesmann A."/>
            <person name="Henrissat B."/>
            <person name="Duncan S.H."/>
            <person name="Flint H.J."/>
        </authorList>
    </citation>
    <scope>NUCLEOTIDE SEQUENCE</scope>
    <source>
        <strain evidence="5">CGMCC 4.5581</strain>
    </source>
</reference>
<dbReference type="PROSITE" id="PS50883">
    <property type="entry name" value="EAL"/>
    <property type="match status" value="1"/>
</dbReference>
<feature type="domain" description="EAL" evidence="3">
    <location>
        <begin position="651"/>
        <end position="904"/>
    </location>
</feature>
<dbReference type="InterPro" id="IPR000014">
    <property type="entry name" value="PAS"/>
</dbReference>
<reference evidence="6 7" key="3">
    <citation type="submission" date="2020-02" db="EMBL/GenBank/DDBJ databases">
        <title>Sequencing the genomes of 1000 actinobacteria strains.</title>
        <authorList>
            <person name="Klenk H.-P."/>
        </authorList>
    </citation>
    <scope>NUCLEOTIDE SEQUENCE [LARGE SCALE GENOMIC DNA]</scope>
    <source>
        <strain evidence="6 7">DSM 45201</strain>
    </source>
</reference>
<proteinExistence type="predicted"/>
<dbReference type="SMART" id="SM00052">
    <property type="entry name" value="EAL"/>
    <property type="match status" value="1"/>
</dbReference>
<dbReference type="Pfam" id="PF00563">
    <property type="entry name" value="EAL"/>
    <property type="match status" value="1"/>
</dbReference>
<dbReference type="SUPFAM" id="SSF55785">
    <property type="entry name" value="PYP-like sensor domain (PAS domain)"/>
    <property type="match status" value="1"/>
</dbReference>
<evidence type="ECO:0000313" key="7">
    <source>
        <dbReference type="Proteomes" id="UP000552836"/>
    </source>
</evidence>
<dbReference type="InterPro" id="IPR029787">
    <property type="entry name" value="Nucleotide_cyclase"/>
</dbReference>
<dbReference type="GO" id="GO:0006355">
    <property type="term" value="P:regulation of DNA-templated transcription"/>
    <property type="evidence" value="ECO:0007669"/>
    <property type="project" value="InterPro"/>
</dbReference>
<dbReference type="Pfam" id="PF00989">
    <property type="entry name" value="PAS"/>
    <property type="match status" value="1"/>
</dbReference>
<dbReference type="EMBL" id="JAAMPA010000001">
    <property type="protein sequence ID" value="NIH67937.1"/>
    <property type="molecule type" value="Genomic_DNA"/>
</dbReference>
<dbReference type="InterPro" id="IPR000160">
    <property type="entry name" value="GGDEF_dom"/>
</dbReference>
<dbReference type="InterPro" id="IPR013767">
    <property type="entry name" value="PAS_fold"/>
</dbReference>
<evidence type="ECO:0000259" key="4">
    <source>
        <dbReference type="PROSITE" id="PS50887"/>
    </source>
</evidence>
<dbReference type="SMART" id="SM00091">
    <property type="entry name" value="PAS"/>
    <property type="match status" value="1"/>
</dbReference>
<accession>A0A846LK93</accession>
<dbReference type="CDD" id="cd01949">
    <property type="entry name" value="GGDEF"/>
    <property type="match status" value="1"/>
</dbReference>
<dbReference type="CDD" id="cd00130">
    <property type="entry name" value="PAS"/>
    <property type="match status" value="1"/>
</dbReference>
<dbReference type="PROSITE" id="PS50887">
    <property type="entry name" value="GGDEF"/>
    <property type="match status" value="1"/>
</dbReference>
<dbReference type="SUPFAM" id="SSF55073">
    <property type="entry name" value="Nucleotide cyclase"/>
    <property type="match status" value="1"/>
</dbReference>
<feature type="transmembrane region" description="Helical" evidence="1">
    <location>
        <begin position="118"/>
        <end position="135"/>
    </location>
</feature>
<dbReference type="EMBL" id="BMMI01000005">
    <property type="protein sequence ID" value="GGL70099.1"/>
    <property type="molecule type" value="Genomic_DNA"/>
</dbReference>
<name>A0A846LK93_9ACTN</name>
<dbReference type="Gene3D" id="3.30.450.20">
    <property type="entry name" value="PAS domain"/>
    <property type="match status" value="1"/>
</dbReference>
<feature type="transmembrane region" description="Helical" evidence="1">
    <location>
        <begin position="52"/>
        <end position="70"/>
    </location>
</feature>
<organism evidence="6 7">
    <name type="scientific">Modestobacter marinus</name>
    <dbReference type="NCBI Taxonomy" id="477641"/>
    <lineage>
        <taxon>Bacteria</taxon>
        <taxon>Bacillati</taxon>
        <taxon>Actinomycetota</taxon>
        <taxon>Actinomycetes</taxon>
        <taxon>Geodermatophilales</taxon>
        <taxon>Geodermatophilaceae</taxon>
        <taxon>Modestobacter</taxon>
    </lineage>
</organism>
<evidence type="ECO:0000256" key="1">
    <source>
        <dbReference type="SAM" id="Phobius"/>
    </source>
</evidence>
<evidence type="ECO:0000259" key="2">
    <source>
        <dbReference type="PROSITE" id="PS50112"/>
    </source>
</evidence>
<feature type="transmembrane region" description="Helical" evidence="1">
    <location>
        <begin position="82"/>
        <end position="106"/>
    </location>
</feature>
<dbReference type="NCBIfam" id="TIGR00229">
    <property type="entry name" value="sensory_box"/>
    <property type="match status" value="1"/>
</dbReference>
<reference evidence="8" key="2">
    <citation type="journal article" date="2019" name="Int. J. Syst. Evol. Microbiol.">
        <title>The Global Catalogue of Microorganisms (GCM) 10K type strain sequencing project: providing services to taxonomists for standard genome sequencing and annotation.</title>
        <authorList>
            <consortium name="The Broad Institute Genomics Platform"/>
            <consortium name="The Broad Institute Genome Sequencing Center for Infectious Disease"/>
            <person name="Wu L."/>
            <person name="Ma J."/>
        </authorList>
    </citation>
    <scope>NUCLEOTIDE SEQUENCE [LARGE SCALE GENOMIC DNA]</scope>
    <source>
        <strain evidence="8">CGMCC 4.5581</strain>
    </source>
</reference>
<keyword evidence="8" id="KW-1185">Reference proteome</keyword>
<dbReference type="InterPro" id="IPR035965">
    <property type="entry name" value="PAS-like_dom_sf"/>
</dbReference>
<dbReference type="PANTHER" id="PTHR44757">
    <property type="entry name" value="DIGUANYLATE CYCLASE DGCP"/>
    <property type="match status" value="1"/>
</dbReference>
<gene>
    <name evidence="6" type="ORF">FB380_002383</name>
    <name evidence="5" type="ORF">GCM10011589_28020</name>
</gene>
<evidence type="ECO:0000313" key="8">
    <source>
        <dbReference type="Proteomes" id="UP000648663"/>
    </source>
</evidence>
<protein>
    <submittedName>
        <fullName evidence="6">Diguanylate cyclase (GGDEF)-like protein/PAS domain S-box-containing protein</fullName>
    </submittedName>
</protein>
<dbReference type="InterPro" id="IPR043128">
    <property type="entry name" value="Rev_trsase/Diguanyl_cyclase"/>
</dbReference>
<dbReference type="NCBIfam" id="TIGR00254">
    <property type="entry name" value="GGDEF"/>
    <property type="match status" value="1"/>
</dbReference>
<keyword evidence="1" id="KW-0812">Transmembrane</keyword>
<feature type="transmembrane region" description="Helical" evidence="1">
    <location>
        <begin position="273"/>
        <end position="295"/>
    </location>
</feature>
<evidence type="ECO:0000259" key="3">
    <source>
        <dbReference type="PROSITE" id="PS50883"/>
    </source>
</evidence>
<feature type="transmembrane region" description="Helical" evidence="1">
    <location>
        <begin position="181"/>
        <end position="200"/>
    </location>
</feature>
<evidence type="ECO:0000313" key="6">
    <source>
        <dbReference type="EMBL" id="NIH67937.1"/>
    </source>
</evidence>
<keyword evidence="1" id="KW-1133">Transmembrane helix</keyword>
<feature type="transmembrane region" description="Helical" evidence="1">
    <location>
        <begin position="212"/>
        <end position="232"/>
    </location>
</feature>
<dbReference type="InterPro" id="IPR052155">
    <property type="entry name" value="Biofilm_reg_signaling"/>
</dbReference>
<dbReference type="Proteomes" id="UP000648663">
    <property type="component" value="Unassembled WGS sequence"/>
</dbReference>
<sequence length="923" mass="96448">MTALPASSAGVPALPQVPPVARWPRAAVLSLLGAVAVGLALVETVWPAAAAHSAPAVLSVASLAMGVLVARHAQRLDPESAAPWRAFAVIAGLLTLGQAIAAVRGVGVNPATAGPQDVPLVVAVPFALLGCARLIRSAATGIGSRVALDAAVGLVGLSALAEMVISAALGRTVDSVDDLVAWGYPAAGVVLCTVGLVTFARVSQARRAAAGWLLACFASVAVVTVSGAIAVVRPSVVTDVVTGTAWLAMLGFGTLAIAADPGRSTDPDEPPEVPLLGVVVSYCAAFGVVLVLLVGRIAGRSILPVEAAAAALLLLLTFARTLVWAADGARLTRQVLRTEAYFRTLVHSAADITIVLDHHGRITWDSGAGRHAHGWSARELEGRLLTDFVHVEDRDELLAALAAGADPDGDQGQGRTFRLRSRDGRWPFYETVRVVTSGDLHRPADGAPAPGGAGLVVHLRDADTRRHSELELERMAYTDYLTGLPNRARLMAALAGARSRASEGEASCLLLLDLDGFKAVNDIAGHEAGDLLLTEVADRLRATVRDRDVVGRLGGDEFAVLVRADLDEATALGERIIAELAGVHRSVPTPGADPDLVFDVSCSIGVTELASAEEVAATIRHADLALRAAKAAGKGRVRRHGETADSATVRRTRLARDLPDALSRGQLRLVYQPVVGVAERRVLGIEALVRWDHPVLGEVSPEEFVPLAEDDGLIVPLQRWVLDQATAELAALLRAGRDLQLGVNISVRHLQSGSLVPDVAAALARAGLPPQRLMLEVTESLFIGQPDRADGDLQTLHDMGCVISLDDFGRGYSTFAYLARLPVDVLKMDREFLAGLTDDARCAALVESVIELGNRLSIDVVAEGVETPGQLAALRDLGCRYLQGFLLGRPTGPAELAAVIDAFDPASLDVVGAQPAAAVPGTA</sequence>
<dbReference type="SMART" id="SM00267">
    <property type="entry name" value="GGDEF"/>
    <property type="match status" value="1"/>
</dbReference>
<feature type="transmembrane region" description="Helical" evidence="1">
    <location>
        <begin position="26"/>
        <end position="46"/>
    </location>
</feature>
<dbReference type="InterPro" id="IPR001633">
    <property type="entry name" value="EAL_dom"/>
</dbReference>
<evidence type="ECO:0000313" key="5">
    <source>
        <dbReference type="EMBL" id="GGL70099.1"/>
    </source>
</evidence>
<feature type="domain" description="GGDEF" evidence="4">
    <location>
        <begin position="505"/>
        <end position="642"/>
    </location>
</feature>
<dbReference type="PROSITE" id="PS50112">
    <property type="entry name" value="PAS"/>
    <property type="match status" value="1"/>
</dbReference>
<dbReference type="AlphaFoldDB" id="A0A846LK93"/>
<comment type="caution">
    <text evidence="6">The sequence shown here is derived from an EMBL/GenBank/DDBJ whole genome shotgun (WGS) entry which is preliminary data.</text>
</comment>